<evidence type="ECO:0000259" key="6">
    <source>
        <dbReference type="Pfam" id="PF13515"/>
    </source>
</evidence>
<evidence type="ECO:0000256" key="4">
    <source>
        <dbReference type="ARBA" id="ARBA00023136"/>
    </source>
</evidence>
<evidence type="ECO:0000256" key="5">
    <source>
        <dbReference type="SAM" id="Phobius"/>
    </source>
</evidence>
<accession>A0ABW5XFK3</accession>
<reference evidence="8" key="1">
    <citation type="journal article" date="2019" name="Int. J. Syst. Evol. Microbiol.">
        <title>The Global Catalogue of Microorganisms (GCM) 10K type strain sequencing project: providing services to taxonomists for standard genome sequencing and annotation.</title>
        <authorList>
            <consortium name="The Broad Institute Genomics Platform"/>
            <consortium name="The Broad Institute Genome Sequencing Center for Infectious Disease"/>
            <person name="Wu L."/>
            <person name="Ma J."/>
        </authorList>
    </citation>
    <scope>NUCLEOTIDE SEQUENCE [LARGE SCALE GENOMIC DNA]</scope>
    <source>
        <strain evidence="8">KCTC 33576</strain>
    </source>
</reference>
<feature type="transmembrane region" description="Helical" evidence="5">
    <location>
        <begin position="168"/>
        <end position="187"/>
    </location>
</feature>
<dbReference type="Proteomes" id="UP001597391">
    <property type="component" value="Unassembled WGS sequence"/>
</dbReference>
<evidence type="ECO:0000256" key="3">
    <source>
        <dbReference type="ARBA" id="ARBA00022989"/>
    </source>
</evidence>
<comment type="caution">
    <text evidence="7">The sequence shown here is derived from an EMBL/GenBank/DDBJ whole genome shotgun (WGS) entry which is preliminary data.</text>
</comment>
<feature type="transmembrane region" description="Helical" evidence="5">
    <location>
        <begin position="20"/>
        <end position="53"/>
    </location>
</feature>
<dbReference type="EMBL" id="JBHUOP010000003">
    <property type="protein sequence ID" value="MFD2840765.1"/>
    <property type="molecule type" value="Genomic_DNA"/>
</dbReference>
<dbReference type="InterPro" id="IPR049453">
    <property type="entry name" value="Memb_transporter_dom"/>
</dbReference>
<gene>
    <name evidence="7" type="ORF">ACFSYH_09295</name>
</gene>
<organism evidence="7 8">
    <name type="scientific">Populibacterium corticicola</name>
    <dbReference type="NCBI Taxonomy" id="1812826"/>
    <lineage>
        <taxon>Bacteria</taxon>
        <taxon>Bacillati</taxon>
        <taxon>Actinomycetota</taxon>
        <taxon>Actinomycetes</taxon>
        <taxon>Micrococcales</taxon>
        <taxon>Jonesiaceae</taxon>
        <taxon>Populibacterium</taxon>
    </lineage>
</organism>
<feature type="transmembrane region" description="Helical" evidence="5">
    <location>
        <begin position="112"/>
        <end position="130"/>
    </location>
</feature>
<sequence length="321" mass="33193">MLNQATELWVESKISRKVLAVSAVLTALLALPFLGVLWCVGVPGAVALGMGFLAGTRPATTLSPRDAALLAVPTALTGAVAVGLQGQPFVAACFVALICLMVAPAEIRKQGLLSGVPTVAAVLVSLPGDFHPATTAGWMMVGSLLLIGIAVVAKFPRVPTRVVDPAHAWRHAIVMAVAAATVVYVVQYFGIPHGYWIAVTLTVVLRPLPDITRARGRQRVLGTVGGVVLALVLATAFPGWAVTIALAVCMTLMISYALLDDYLRQVVFLTPSVVLLAPAGGAELVALERAVATLTGAFLAGALALFLVQTDDPGVTVENPG</sequence>
<name>A0ABW5XFK3_9MICO</name>
<evidence type="ECO:0000313" key="7">
    <source>
        <dbReference type="EMBL" id="MFD2840765.1"/>
    </source>
</evidence>
<evidence type="ECO:0000313" key="8">
    <source>
        <dbReference type="Proteomes" id="UP001597391"/>
    </source>
</evidence>
<keyword evidence="3 5" id="KW-1133">Transmembrane helix</keyword>
<protein>
    <submittedName>
        <fullName evidence="7">FUSC family protein</fullName>
    </submittedName>
</protein>
<keyword evidence="4 5" id="KW-0472">Membrane</keyword>
<evidence type="ECO:0000256" key="2">
    <source>
        <dbReference type="ARBA" id="ARBA00022692"/>
    </source>
</evidence>
<keyword evidence="8" id="KW-1185">Reference proteome</keyword>
<evidence type="ECO:0000256" key="1">
    <source>
        <dbReference type="ARBA" id="ARBA00004141"/>
    </source>
</evidence>
<feature type="transmembrane region" description="Helical" evidence="5">
    <location>
        <begin position="290"/>
        <end position="308"/>
    </location>
</feature>
<dbReference type="RefSeq" id="WP_377466651.1">
    <property type="nucleotide sequence ID" value="NZ_JBHUOP010000003.1"/>
</dbReference>
<feature type="transmembrane region" description="Helical" evidence="5">
    <location>
        <begin position="243"/>
        <end position="259"/>
    </location>
</feature>
<feature type="domain" description="Integral membrane bound transporter" evidence="6">
    <location>
        <begin position="183"/>
        <end position="300"/>
    </location>
</feature>
<dbReference type="Pfam" id="PF13515">
    <property type="entry name" value="FUSC_2"/>
    <property type="match status" value="1"/>
</dbReference>
<keyword evidence="2 5" id="KW-0812">Transmembrane</keyword>
<feature type="transmembrane region" description="Helical" evidence="5">
    <location>
        <begin position="136"/>
        <end position="156"/>
    </location>
</feature>
<proteinExistence type="predicted"/>
<feature type="transmembrane region" description="Helical" evidence="5">
    <location>
        <begin position="266"/>
        <end position="284"/>
    </location>
</feature>
<comment type="subcellular location">
    <subcellularLocation>
        <location evidence="1">Membrane</location>
        <topology evidence="1">Multi-pass membrane protein</topology>
    </subcellularLocation>
</comment>